<name>A0A6J6CKD4_9ZZZZ</name>
<evidence type="ECO:0000313" key="3">
    <source>
        <dbReference type="EMBL" id="CAB4551952.1"/>
    </source>
</evidence>
<keyword evidence="1" id="KW-0472">Membrane</keyword>
<dbReference type="InterPro" id="IPR005183">
    <property type="entry name" value="DUF305_CopM-like"/>
</dbReference>
<reference evidence="3" key="1">
    <citation type="submission" date="2020-05" db="EMBL/GenBank/DDBJ databases">
        <authorList>
            <person name="Chiriac C."/>
            <person name="Salcher M."/>
            <person name="Ghai R."/>
            <person name="Kavagutti S V."/>
        </authorList>
    </citation>
    <scope>NUCLEOTIDE SEQUENCE</scope>
</reference>
<protein>
    <submittedName>
        <fullName evidence="3">Unannotated protein</fullName>
    </submittedName>
</protein>
<dbReference type="EMBL" id="CAEZSL010000179">
    <property type="protein sequence ID" value="CAB4551952.1"/>
    <property type="molecule type" value="Genomic_DNA"/>
</dbReference>
<evidence type="ECO:0000256" key="1">
    <source>
        <dbReference type="SAM" id="Phobius"/>
    </source>
</evidence>
<feature type="domain" description="DUF305" evidence="2">
    <location>
        <begin position="56"/>
        <end position="210"/>
    </location>
</feature>
<evidence type="ECO:0000259" key="2">
    <source>
        <dbReference type="Pfam" id="PF03713"/>
    </source>
</evidence>
<dbReference type="PANTHER" id="PTHR36933">
    <property type="entry name" value="SLL0788 PROTEIN"/>
    <property type="match status" value="1"/>
</dbReference>
<proteinExistence type="predicted"/>
<accession>A0A6J6CKD4</accession>
<dbReference type="PANTHER" id="PTHR36933:SF1">
    <property type="entry name" value="SLL0788 PROTEIN"/>
    <property type="match status" value="1"/>
</dbReference>
<gene>
    <name evidence="3" type="ORF">UFOPK1421_01340</name>
</gene>
<dbReference type="Gene3D" id="1.20.1260.10">
    <property type="match status" value="1"/>
</dbReference>
<organism evidence="3">
    <name type="scientific">freshwater metagenome</name>
    <dbReference type="NCBI Taxonomy" id="449393"/>
    <lineage>
        <taxon>unclassified sequences</taxon>
        <taxon>metagenomes</taxon>
        <taxon>ecological metagenomes</taxon>
    </lineage>
</organism>
<dbReference type="Pfam" id="PF03713">
    <property type="entry name" value="DUF305"/>
    <property type="match status" value="1"/>
</dbReference>
<keyword evidence="1" id="KW-0812">Transmembrane</keyword>
<keyword evidence="1" id="KW-1133">Transmembrane helix</keyword>
<feature type="transmembrane region" description="Helical" evidence="1">
    <location>
        <begin position="23"/>
        <end position="43"/>
    </location>
</feature>
<dbReference type="AlphaFoldDB" id="A0A6J6CKD4"/>
<dbReference type="InterPro" id="IPR012347">
    <property type="entry name" value="Ferritin-like"/>
</dbReference>
<sequence>MSDQPETLTEAQPTVLPWWQNPLNFIALGVAMLIFGVGIGYYAGHNAATPDHNAVDEGFLQDMRYHHDQAVAMAYYYRTSVDDPVPLLTVLAEEILLSQQLESGRMVQMLRSFGVSEVNDSGKSMGWMGHEIAIEEMDGLASQSELDAFAAATGDEASRIFATLMIQHHQGGVAMATYAVDHASNSVVINLARSMIKGQSGEITELQKILTSLS</sequence>